<keyword evidence="3" id="KW-0813">Transport</keyword>
<dbReference type="PANTHER" id="PTHR30451">
    <property type="entry name" value="OUTER MEMBRANE USHER PROTEIN"/>
    <property type="match status" value="1"/>
</dbReference>
<organism evidence="9 10">
    <name type="scientific">Rhodanobacter aciditrophus</name>
    <dbReference type="NCBI Taxonomy" id="1623218"/>
    <lineage>
        <taxon>Bacteria</taxon>
        <taxon>Pseudomonadati</taxon>
        <taxon>Pseudomonadota</taxon>
        <taxon>Gammaproteobacteria</taxon>
        <taxon>Lysobacterales</taxon>
        <taxon>Rhodanobacteraceae</taxon>
        <taxon>Rhodanobacter</taxon>
    </lineage>
</organism>
<dbReference type="PANTHER" id="PTHR30451:SF20">
    <property type="entry name" value="FIMBRIAE USHER"/>
    <property type="match status" value="1"/>
</dbReference>
<dbReference type="InterPro" id="IPR000015">
    <property type="entry name" value="Fimb_usher"/>
</dbReference>
<dbReference type="Pfam" id="PF13954">
    <property type="entry name" value="PapC_N"/>
    <property type="match status" value="1"/>
</dbReference>
<name>A0ABW4B2X5_9GAMM</name>
<evidence type="ECO:0000256" key="4">
    <source>
        <dbReference type="ARBA" id="ARBA00022692"/>
    </source>
</evidence>
<evidence type="ECO:0000256" key="5">
    <source>
        <dbReference type="ARBA" id="ARBA00022729"/>
    </source>
</evidence>
<reference evidence="10" key="1">
    <citation type="journal article" date="2019" name="Int. J. Syst. Evol. Microbiol.">
        <title>The Global Catalogue of Microorganisms (GCM) 10K type strain sequencing project: providing services to taxonomists for standard genome sequencing and annotation.</title>
        <authorList>
            <consortium name="The Broad Institute Genomics Platform"/>
            <consortium name="The Broad Institute Genome Sequencing Center for Infectious Disease"/>
            <person name="Wu L."/>
            <person name="Ma J."/>
        </authorList>
    </citation>
    <scope>NUCLEOTIDE SEQUENCE [LARGE SCALE GENOMIC DNA]</scope>
    <source>
        <strain evidence="10">JCM 30774</strain>
    </source>
</reference>
<comment type="similarity">
    <text evidence="2">Belongs to the fimbrial export usher family.</text>
</comment>
<accession>A0ABW4B2X5</accession>
<protein>
    <submittedName>
        <fullName evidence="9">Fimbria/pilus outer membrane usher protein</fullName>
    </submittedName>
</protein>
<dbReference type="InterPro" id="IPR037224">
    <property type="entry name" value="PapC_N_sf"/>
</dbReference>
<gene>
    <name evidence="9" type="ORF">ACFQ45_13265</name>
</gene>
<evidence type="ECO:0000256" key="3">
    <source>
        <dbReference type="ARBA" id="ARBA00022448"/>
    </source>
</evidence>
<dbReference type="InterPro" id="IPR025885">
    <property type="entry name" value="PapC_N"/>
</dbReference>
<keyword evidence="6" id="KW-0472">Membrane</keyword>
<dbReference type="SUPFAM" id="SSF141729">
    <property type="entry name" value="FimD N-terminal domain-like"/>
    <property type="match status" value="1"/>
</dbReference>
<proteinExistence type="inferred from homology"/>
<keyword evidence="7" id="KW-0998">Cell outer membrane</keyword>
<dbReference type="EMBL" id="JBHTMN010000014">
    <property type="protein sequence ID" value="MFD1384342.1"/>
    <property type="molecule type" value="Genomic_DNA"/>
</dbReference>
<evidence type="ECO:0000259" key="8">
    <source>
        <dbReference type="Pfam" id="PF13954"/>
    </source>
</evidence>
<dbReference type="Gene3D" id="3.10.20.410">
    <property type="match status" value="1"/>
</dbReference>
<evidence type="ECO:0000256" key="2">
    <source>
        <dbReference type="ARBA" id="ARBA00008064"/>
    </source>
</evidence>
<comment type="caution">
    <text evidence="9">The sequence shown here is derived from an EMBL/GenBank/DDBJ whole genome shotgun (WGS) entry which is preliminary data.</text>
</comment>
<evidence type="ECO:0000256" key="7">
    <source>
        <dbReference type="ARBA" id="ARBA00023237"/>
    </source>
</evidence>
<feature type="domain" description="PapC N-terminal" evidence="8">
    <location>
        <begin position="54"/>
        <end position="199"/>
    </location>
</feature>
<dbReference type="Pfam" id="PF00577">
    <property type="entry name" value="Usher"/>
    <property type="match status" value="1"/>
</dbReference>
<evidence type="ECO:0000256" key="1">
    <source>
        <dbReference type="ARBA" id="ARBA00004571"/>
    </source>
</evidence>
<keyword evidence="5" id="KW-0732">Signal</keyword>
<keyword evidence="10" id="KW-1185">Reference proteome</keyword>
<keyword evidence="4" id="KW-0812">Transmembrane</keyword>
<evidence type="ECO:0000313" key="10">
    <source>
        <dbReference type="Proteomes" id="UP001597059"/>
    </source>
</evidence>
<sequence>MDCHLKSSQLMICLLVNGLTFTNLIHASSDNSDSNGRLPSKVDVEVARAPKQVQFDSSFLSGQAKSIDLTAFEHGNPVLAGTYMVDVYLNGAWQGRRNLHFKGDAQGRVDACVTLPMLIEMGVDSEAVQASMPSSSSDALSCMPLQQRISSAFGVYDSGNLRYDISIPQAFMRREARGYVSPMLWDRGIDAGFIGYSASSTASKSRMAGGQSRSNSYLGLNTGFNFAGWQFRHDSNFTWSDDKDGGSEWQGIATYAQRGLPELEGMLTIGEAFTGGGLFDSIGYRGVNLTTDDRMQPDSLRGYAPVVRGIAQTNARVEVRQNDLLIYSTTVSPGSFVIDDLYATGYGGDLDVSIIEVDGRRSEFKVPFSSVPQMLREGVSRYSLTAGQVRGLQVSDEPWLLQGTYQRGVNNQVTMFSGSEMSEGYMSLLFGGALSTPIGAVSMDFTLARTDLGDYGHHTGNSVRLGYSKLLDATETNLTLAAYRYSTEGFYSLRDAVYSRDLESRGINPIAQGRQKSQLQLTLNQSLGDRFGNLYITGSKRDFYNRSGTAKQYQVGYNNALGSVNMGFSVMHTSGSGRSDNQYLLSFSTPLGGGQ</sequence>
<comment type="subcellular location">
    <subcellularLocation>
        <location evidence="1">Cell outer membrane</location>
        <topology evidence="1">Multi-pass membrane protein</topology>
    </subcellularLocation>
</comment>
<evidence type="ECO:0000313" key="9">
    <source>
        <dbReference type="EMBL" id="MFD1384342.1"/>
    </source>
</evidence>
<evidence type="ECO:0000256" key="6">
    <source>
        <dbReference type="ARBA" id="ARBA00023136"/>
    </source>
</evidence>
<dbReference type="Proteomes" id="UP001597059">
    <property type="component" value="Unassembled WGS sequence"/>
</dbReference>
<dbReference type="Gene3D" id="2.60.40.3110">
    <property type="match status" value="1"/>
</dbReference>
<dbReference type="RefSeq" id="WP_377368466.1">
    <property type="nucleotide sequence ID" value="NZ_JBHTMN010000014.1"/>
</dbReference>